<organism evidence="1 2">
    <name type="scientific">Actinophytocola xanthii</name>
    <dbReference type="NCBI Taxonomy" id="1912961"/>
    <lineage>
        <taxon>Bacteria</taxon>
        <taxon>Bacillati</taxon>
        <taxon>Actinomycetota</taxon>
        <taxon>Actinomycetes</taxon>
        <taxon>Pseudonocardiales</taxon>
        <taxon>Pseudonocardiaceae</taxon>
    </lineage>
</organism>
<sequence>MRPTVRCLVWDLDDTLWQEGVPLPSAVHTLHALDRRGILHAATGRGDHTPALDRHGLGELYLARRFGSHRAPAAVRDLAAALDCPVGLVAFLSGDPVALAEVSSVLPDVRCYPASTVERLPELADFTPAVVLPADRERRQVTRAEQRRGAAEEEHAGTPASFVASLGLELEIRPAEREDLPVAPFLRSGGRMFDTLELCGRHAENGQEVVAASLRDRFGPYGVVGLAVLRGEGTSTALELLVSERVLSLGAAEAFVGHLVARSLGTGRRLVVEFELTTANRALLLLLRFSGFSIAARPAGRMTLAVDPLIPPARRRSPIRVLGEGVRPMRRRR</sequence>
<comment type="caution">
    <text evidence="1">The sequence shown here is derived from an EMBL/GenBank/DDBJ whole genome shotgun (WGS) entry which is preliminary data.</text>
</comment>
<dbReference type="AlphaFoldDB" id="A0A1Q8C4J8"/>
<dbReference type="SUPFAM" id="SSF56784">
    <property type="entry name" value="HAD-like"/>
    <property type="match status" value="1"/>
</dbReference>
<reference evidence="1 2" key="1">
    <citation type="submission" date="2016-12" db="EMBL/GenBank/DDBJ databases">
        <title>The draft genome sequence of Actinophytocola sp. 11-183.</title>
        <authorList>
            <person name="Wang W."/>
            <person name="Yuan L."/>
        </authorList>
    </citation>
    <scope>NUCLEOTIDE SEQUENCE [LARGE SCALE GENOMIC DNA]</scope>
    <source>
        <strain evidence="1 2">11-183</strain>
    </source>
</reference>
<dbReference type="Gene3D" id="3.40.50.1000">
    <property type="entry name" value="HAD superfamily/HAD-like"/>
    <property type="match status" value="1"/>
</dbReference>
<evidence type="ECO:0000313" key="1">
    <source>
        <dbReference type="EMBL" id="OLF09269.1"/>
    </source>
</evidence>
<dbReference type="STRING" id="1912961.BU204_33100"/>
<gene>
    <name evidence="1" type="ORF">BU204_33100</name>
</gene>
<name>A0A1Q8C4J8_9PSEU</name>
<protein>
    <submittedName>
        <fullName evidence="1">Uncharacterized protein</fullName>
    </submittedName>
</protein>
<dbReference type="InterPro" id="IPR036412">
    <property type="entry name" value="HAD-like_sf"/>
</dbReference>
<evidence type="ECO:0000313" key="2">
    <source>
        <dbReference type="Proteomes" id="UP000185596"/>
    </source>
</evidence>
<accession>A0A1Q8C4J8</accession>
<proteinExistence type="predicted"/>
<keyword evidence="2" id="KW-1185">Reference proteome</keyword>
<dbReference type="EMBL" id="MSIE01000086">
    <property type="protein sequence ID" value="OLF09269.1"/>
    <property type="molecule type" value="Genomic_DNA"/>
</dbReference>
<dbReference type="Proteomes" id="UP000185596">
    <property type="component" value="Unassembled WGS sequence"/>
</dbReference>
<dbReference type="InterPro" id="IPR023214">
    <property type="entry name" value="HAD_sf"/>
</dbReference>